<evidence type="ECO:0008006" key="3">
    <source>
        <dbReference type="Google" id="ProtNLM"/>
    </source>
</evidence>
<gene>
    <name evidence="1" type="ORF">Ccrd_015054</name>
</gene>
<dbReference type="AlphaFoldDB" id="A0A103YCJ6"/>
<organism evidence="1 2">
    <name type="scientific">Cynara cardunculus var. scolymus</name>
    <name type="common">Globe artichoke</name>
    <name type="synonym">Cynara scolymus</name>
    <dbReference type="NCBI Taxonomy" id="59895"/>
    <lineage>
        <taxon>Eukaryota</taxon>
        <taxon>Viridiplantae</taxon>
        <taxon>Streptophyta</taxon>
        <taxon>Embryophyta</taxon>
        <taxon>Tracheophyta</taxon>
        <taxon>Spermatophyta</taxon>
        <taxon>Magnoliopsida</taxon>
        <taxon>eudicotyledons</taxon>
        <taxon>Gunneridae</taxon>
        <taxon>Pentapetalae</taxon>
        <taxon>asterids</taxon>
        <taxon>campanulids</taxon>
        <taxon>Asterales</taxon>
        <taxon>Asteraceae</taxon>
        <taxon>Carduoideae</taxon>
        <taxon>Cardueae</taxon>
        <taxon>Carduinae</taxon>
        <taxon>Cynara</taxon>
    </lineage>
</organism>
<evidence type="ECO:0000313" key="2">
    <source>
        <dbReference type="Proteomes" id="UP000243975"/>
    </source>
</evidence>
<reference evidence="1 2" key="1">
    <citation type="journal article" date="2016" name="Sci. Rep.">
        <title>The genome sequence of the outbreeding globe artichoke constructed de novo incorporating a phase-aware low-pass sequencing strategy of F1 progeny.</title>
        <authorList>
            <person name="Scaglione D."/>
            <person name="Reyes-Chin-Wo S."/>
            <person name="Acquadro A."/>
            <person name="Froenicke L."/>
            <person name="Portis E."/>
            <person name="Beitel C."/>
            <person name="Tirone M."/>
            <person name="Mauro R."/>
            <person name="Lo Monaco A."/>
            <person name="Mauromicale G."/>
            <person name="Faccioli P."/>
            <person name="Cattivelli L."/>
            <person name="Rieseberg L."/>
            <person name="Michelmore R."/>
            <person name="Lanteri S."/>
        </authorList>
    </citation>
    <scope>NUCLEOTIDE SEQUENCE [LARGE SCALE GENOMIC DNA]</scope>
    <source>
        <strain evidence="1">2C</strain>
    </source>
</reference>
<dbReference type="Proteomes" id="UP000243975">
    <property type="component" value="Unassembled WGS sequence"/>
</dbReference>
<keyword evidence="2" id="KW-1185">Reference proteome</keyword>
<sequence>MLLGSSLYARFAVLATRMEQYIQGQYRELVDQAYIKIWYQSNDPWTMTHSVASRVDEMEGSIGTVQAEVGSLREDVQLFDGDDLEGWLFRCEWFFHMDFTLDSATLDNAKVKLASIHIEDGALQWYKSFRRNMGVIDEPTCENYMRHSKGGVGKEFMKILWQTSRDLLDLDPYRITLTI</sequence>
<dbReference type="STRING" id="59895.A0A103YCJ6"/>
<dbReference type="Gramene" id="KVI06595">
    <property type="protein sequence ID" value="KVI06595"/>
    <property type="gene ID" value="Ccrd_015054"/>
</dbReference>
<dbReference type="EMBL" id="LEKV01001789">
    <property type="protein sequence ID" value="KVI06595.1"/>
    <property type="molecule type" value="Genomic_DNA"/>
</dbReference>
<evidence type="ECO:0000313" key="1">
    <source>
        <dbReference type="EMBL" id="KVI06595.1"/>
    </source>
</evidence>
<comment type="caution">
    <text evidence="1">The sequence shown here is derived from an EMBL/GenBank/DDBJ whole genome shotgun (WGS) entry which is preliminary data.</text>
</comment>
<name>A0A103YCJ6_CYNCS</name>
<protein>
    <recommendedName>
        <fullName evidence="3">Retrotransposon gag domain-containing protein</fullName>
    </recommendedName>
</protein>
<proteinExistence type="predicted"/>
<accession>A0A103YCJ6</accession>